<reference evidence="2" key="1">
    <citation type="journal article" date="2023" name="Mol. Phylogenet. Evol.">
        <title>Genome-scale phylogeny and comparative genomics of the fungal order Sordariales.</title>
        <authorList>
            <person name="Hensen N."/>
            <person name="Bonometti L."/>
            <person name="Westerberg I."/>
            <person name="Brannstrom I.O."/>
            <person name="Guillou S."/>
            <person name="Cros-Aarteil S."/>
            <person name="Calhoun S."/>
            <person name="Haridas S."/>
            <person name="Kuo A."/>
            <person name="Mondo S."/>
            <person name="Pangilinan J."/>
            <person name="Riley R."/>
            <person name="LaButti K."/>
            <person name="Andreopoulos B."/>
            <person name="Lipzen A."/>
            <person name="Chen C."/>
            <person name="Yan M."/>
            <person name="Daum C."/>
            <person name="Ng V."/>
            <person name="Clum A."/>
            <person name="Steindorff A."/>
            <person name="Ohm R.A."/>
            <person name="Martin F."/>
            <person name="Silar P."/>
            <person name="Natvig D.O."/>
            <person name="Lalanne C."/>
            <person name="Gautier V."/>
            <person name="Ament-Velasquez S.L."/>
            <person name="Kruys A."/>
            <person name="Hutchinson M.I."/>
            <person name="Powell A.J."/>
            <person name="Barry K."/>
            <person name="Miller A.N."/>
            <person name="Grigoriev I.V."/>
            <person name="Debuchy R."/>
            <person name="Gladieux P."/>
            <person name="Hiltunen Thoren M."/>
            <person name="Johannesson H."/>
        </authorList>
    </citation>
    <scope>NUCLEOTIDE SEQUENCE</scope>
    <source>
        <strain evidence="2">CBS 103.79</strain>
    </source>
</reference>
<evidence type="ECO:0000313" key="3">
    <source>
        <dbReference type="Proteomes" id="UP001303889"/>
    </source>
</evidence>
<proteinExistence type="predicted"/>
<reference evidence="2" key="2">
    <citation type="submission" date="2023-05" db="EMBL/GenBank/DDBJ databases">
        <authorList>
            <consortium name="Lawrence Berkeley National Laboratory"/>
            <person name="Steindorff A."/>
            <person name="Hensen N."/>
            <person name="Bonometti L."/>
            <person name="Westerberg I."/>
            <person name="Brannstrom I.O."/>
            <person name="Guillou S."/>
            <person name="Cros-Aarteil S."/>
            <person name="Calhoun S."/>
            <person name="Haridas S."/>
            <person name="Kuo A."/>
            <person name="Mondo S."/>
            <person name="Pangilinan J."/>
            <person name="Riley R."/>
            <person name="Labutti K."/>
            <person name="Andreopoulos B."/>
            <person name="Lipzen A."/>
            <person name="Chen C."/>
            <person name="Yanf M."/>
            <person name="Daum C."/>
            <person name="Ng V."/>
            <person name="Clum A."/>
            <person name="Ohm R."/>
            <person name="Martin F."/>
            <person name="Silar P."/>
            <person name="Natvig D."/>
            <person name="Lalanne C."/>
            <person name="Gautier V."/>
            <person name="Ament-Velasquez S.L."/>
            <person name="Kruys A."/>
            <person name="Hutchinson M.I."/>
            <person name="Powell A.J."/>
            <person name="Barry K."/>
            <person name="Miller A.N."/>
            <person name="Grigoriev I.V."/>
            <person name="Debuchy R."/>
            <person name="Gladieux P."/>
            <person name="Thoren M.H."/>
            <person name="Johannesson H."/>
        </authorList>
    </citation>
    <scope>NUCLEOTIDE SEQUENCE</scope>
    <source>
        <strain evidence="2">CBS 103.79</strain>
    </source>
</reference>
<keyword evidence="3" id="KW-1185">Reference proteome</keyword>
<accession>A0AAN6MFV2</accession>
<protein>
    <submittedName>
        <fullName evidence="2">Uncharacterized protein</fullName>
    </submittedName>
</protein>
<sequence>METSSATTKLPSLHSSTTLVPTSDQTQATSKEPCRTYYQRMGPPNPDARPKSKSKLGKLLSKLPSSAAVRRSVDVRERQLVEEERTGVRRVIVADGTEVSDCFCNDLLGRQSLGAAVMEGKDVK</sequence>
<comment type="caution">
    <text evidence="2">The sequence shown here is derived from an EMBL/GenBank/DDBJ whole genome shotgun (WGS) entry which is preliminary data.</text>
</comment>
<dbReference type="Proteomes" id="UP001303889">
    <property type="component" value="Unassembled WGS sequence"/>
</dbReference>
<name>A0AAN6MFV2_9PEZI</name>
<evidence type="ECO:0000256" key="1">
    <source>
        <dbReference type="SAM" id="MobiDB-lite"/>
    </source>
</evidence>
<evidence type="ECO:0000313" key="2">
    <source>
        <dbReference type="EMBL" id="KAK3900061.1"/>
    </source>
</evidence>
<feature type="region of interest" description="Disordered" evidence="1">
    <location>
        <begin position="1"/>
        <end position="54"/>
    </location>
</feature>
<feature type="compositionally biased region" description="Polar residues" evidence="1">
    <location>
        <begin position="1"/>
        <end position="30"/>
    </location>
</feature>
<dbReference type="AlphaFoldDB" id="A0AAN6MFV2"/>
<organism evidence="2 3">
    <name type="scientific">Staphylotrichum tortipilum</name>
    <dbReference type="NCBI Taxonomy" id="2831512"/>
    <lineage>
        <taxon>Eukaryota</taxon>
        <taxon>Fungi</taxon>
        <taxon>Dikarya</taxon>
        <taxon>Ascomycota</taxon>
        <taxon>Pezizomycotina</taxon>
        <taxon>Sordariomycetes</taxon>
        <taxon>Sordariomycetidae</taxon>
        <taxon>Sordariales</taxon>
        <taxon>Chaetomiaceae</taxon>
        <taxon>Staphylotrichum</taxon>
    </lineage>
</organism>
<dbReference type="EMBL" id="MU855709">
    <property type="protein sequence ID" value="KAK3900061.1"/>
    <property type="molecule type" value="Genomic_DNA"/>
</dbReference>
<gene>
    <name evidence="2" type="ORF">C8A05DRAFT_36296</name>
</gene>